<dbReference type="OrthoDB" id="1937321at2759"/>
<dbReference type="Proteomes" id="UP000631114">
    <property type="component" value="Unassembled WGS sequence"/>
</dbReference>
<protein>
    <submittedName>
        <fullName evidence="1">Uncharacterized protein</fullName>
    </submittedName>
</protein>
<dbReference type="AlphaFoldDB" id="A0A835HQV9"/>
<dbReference type="EMBL" id="JADFTS010000005">
    <property type="protein sequence ID" value="KAF9605315.1"/>
    <property type="molecule type" value="Genomic_DNA"/>
</dbReference>
<accession>A0A835HQV9</accession>
<evidence type="ECO:0000313" key="1">
    <source>
        <dbReference type="EMBL" id="KAF9605315.1"/>
    </source>
</evidence>
<reference evidence="1 2" key="1">
    <citation type="submission" date="2020-10" db="EMBL/GenBank/DDBJ databases">
        <title>The Coptis chinensis genome and diversification of protoberbering-type alkaloids.</title>
        <authorList>
            <person name="Wang B."/>
            <person name="Shu S."/>
            <person name="Song C."/>
            <person name="Liu Y."/>
        </authorList>
    </citation>
    <scope>NUCLEOTIDE SEQUENCE [LARGE SCALE GENOMIC DNA]</scope>
    <source>
        <strain evidence="1">HL-2020</strain>
        <tissue evidence="1">Leaf</tissue>
    </source>
</reference>
<organism evidence="1 2">
    <name type="scientific">Coptis chinensis</name>
    <dbReference type="NCBI Taxonomy" id="261450"/>
    <lineage>
        <taxon>Eukaryota</taxon>
        <taxon>Viridiplantae</taxon>
        <taxon>Streptophyta</taxon>
        <taxon>Embryophyta</taxon>
        <taxon>Tracheophyta</taxon>
        <taxon>Spermatophyta</taxon>
        <taxon>Magnoliopsida</taxon>
        <taxon>Ranunculales</taxon>
        <taxon>Ranunculaceae</taxon>
        <taxon>Coptidoideae</taxon>
        <taxon>Coptis</taxon>
    </lineage>
</organism>
<name>A0A835HQV9_9MAGN</name>
<comment type="caution">
    <text evidence="1">The sequence shown here is derived from an EMBL/GenBank/DDBJ whole genome shotgun (WGS) entry which is preliminary data.</text>
</comment>
<evidence type="ECO:0000313" key="2">
    <source>
        <dbReference type="Proteomes" id="UP000631114"/>
    </source>
</evidence>
<sequence length="162" mass="17937">MGVGEKGLGVWKPHKAKLLASDPFATILKRVGVVKLFLGLMSDPKIDDLLFITIDHGPHGSHTLQPFSCGLGDRSCASGEVEFSNATRSENFVCRVSSPGCVTMGHLTPDYYDHGWVVLLICGDALFDLKGNLCKERRRHRVYTKHLILWLWSGPSEENKGM</sequence>
<keyword evidence="2" id="KW-1185">Reference proteome</keyword>
<gene>
    <name evidence="1" type="ORF">IFM89_015970</name>
</gene>
<proteinExistence type="predicted"/>